<dbReference type="EMBL" id="LCWF01000087">
    <property type="protein sequence ID" value="KKY21143.1"/>
    <property type="molecule type" value="Genomic_DNA"/>
</dbReference>
<reference evidence="3 4" key="2">
    <citation type="submission" date="2015-05" db="EMBL/GenBank/DDBJ databases">
        <authorList>
            <person name="Morales-Cruz A."/>
            <person name="Amrine K.C."/>
            <person name="Cantu D."/>
        </authorList>
    </citation>
    <scope>NUCLEOTIDE SEQUENCE [LARGE SCALE GENOMIC DNA]</scope>
    <source>
        <strain evidence="3">UCRPC4</strain>
    </source>
</reference>
<dbReference type="AlphaFoldDB" id="A0A0G2GC06"/>
<feature type="domain" description="CRAL-TRIO" evidence="2">
    <location>
        <begin position="155"/>
        <end position="308"/>
    </location>
</feature>
<feature type="region of interest" description="Disordered" evidence="1">
    <location>
        <begin position="25"/>
        <end position="74"/>
    </location>
</feature>
<dbReference type="Proteomes" id="UP000053317">
    <property type="component" value="Unassembled WGS sequence"/>
</dbReference>
<comment type="caution">
    <text evidence="3">The sequence shown here is derived from an EMBL/GenBank/DDBJ whole genome shotgun (WGS) entry which is preliminary data.</text>
</comment>
<dbReference type="Pfam" id="PF03765">
    <property type="entry name" value="CRAL_TRIO_N"/>
    <property type="match status" value="1"/>
</dbReference>
<dbReference type="PANTHER" id="PTHR45824:SF29">
    <property type="entry name" value="GH16843P"/>
    <property type="match status" value="1"/>
</dbReference>
<evidence type="ECO:0000313" key="3">
    <source>
        <dbReference type="EMBL" id="KKY21143.1"/>
    </source>
</evidence>
<dbReference type="SUPFAM" id="SSF52087">
    <property type="entry name" value="CRAL/TRIO domain"/>
    <property type="match status" value="1"/>
</dbReference>
<dbReference type="Pfam" id="PF00650">
    <property type="entry name" value="CRAL_TRIO"/>
    <property type="match status" value="1"/>
</dbReference>
<name>A0A0G2GC06_PHACM</name>
<feature type="region of interest" description="Disordered" evidence="1">
    <location>
        <begin position="356"/>
        <end position="384"/>
    </location>
</feature>
<dbReference type="SMART" id="SM00516">
    <property type="entry name" value="SEC14"/>
    <property type="match status" value="1"/>
</dbReference>
<dbReference type="CDD" id="cd00170">
    <property type="entry name" value="SEC14"/>
    <property type="match status" value="1"/>
</dbReference>
<dbReference type="PANTHER" id="PTHR45824">
    <property type="entry name" value="GH16843P"/>
    <property type="match status" value="1"/>
</dbReference>
<proteinExistence type="predicted"/>
<dbReference type="GO" id="GO:0008526">
    <property type="term" value="F:phosphatidylinositol transfer activity"/>
    <property type="evidence" value="ECO:0007669"/>
    <property type="project" value="TreeGrafter"/>
</dbReference>
<dbReference type="InterPro" id="IPR052578">
    <property type="entry name" value="PI_Transfer_CRAL-TRIO"/>
</dbReference>
<protein>
    <submittedName>
        <fullName evidence="3">Putative cral trio domain-containing protein</fullName>
    </submittedName>
</protein>
<sequence length="384" mass="43267">MATAVTQQSDLPQIEKLDIVAESVASDSATVPPSNTTEADLELPLSATDGVVSKPFGKPLDSAHPVERPPLTAEQSTKYATLLERVKAWTEIPTGLAAKSPKEPLTDGDRMFLTRECLLRYLRATKWHIDQAETRLRETLSWRREYGIEKHTAEYISPEQETGKQVITGFDINGRPCLYLFPSRQNTERTPRQIHHLVYDLERLVDLMPPGQETCALLINFNETKSGQGATLSQGRETMYILQNHYPERLGRALVTQLPWYIKGFFTLITPFIDPNTREKIKFNEDMTKHVPAVQLLKECGGEVEMKYDHSQYWPALNALAELKRTAYKERWVQAGKQIGEHEDYLRGGNGAKSLLESENVDADTDADAKPSDVEAEKPASLDT</sequence>
<evidence type="ECO:0000313" key="4">
    <source>
        <dbReference type="Proteomes" id="UP000053317"/>
    </source>
</evidence>
<dbReference type="SUPFAM" id="SSF46938">
    <property type="entry name" value="CRAL/TRIO N-terminal domain"/>
    <property type="match status" value="1"/>
</dbReference>
<dbReference type="SMART" id="SM01100">
    <property type="entry name" value="CRAL_TRIO_N"/>
    <property type="match status" value="1"/>
</dbReference>
<organism evidence="3 4">
    <name type="scientific">Phaeomoniella chlamydospora</name>
    <name type="common">Phaeoacremonium chlamydosporum</name>
    <dbReference type="NCBI Taxonomy" id="158046"/>
    <lineage>
        <taxon>Eukaryota</taxon>
        <taxon>Fungi</taxon>
        <taxon>Dikarya</taxon>
        <taxon>Ascomycota</taxon>
        <taxon>Pezizomycotina</taxon>
        <taxon>Eurotiomycetes</taxon>
        <taxon>Chaetothyriomycetidae</taxon>
        <taxon>Phaeomoniellales</taxon>
        <taxon>Phaeomoniellaceae</taxon>
        <taxon>Phaeomoniella</taxon>
    </lineage>
</organism>
<reference evidence="3 4" key="1">
    <citation type="submission" date="2015-05" db="EMBL/GenBank/DDBJ databases">
        <title>Distinctive expansion of gene families associated with plant cell wall degradation and secondary metabolism in the genomes of grapevine trunk pathogens.</title>
        <authorList>
            <person name="Lawrence D.P."/>
            <person name="Travadon R."/>
            <person name="Rolshausen P.E."/>
            <person name="Baumgartner K."/>
        </authorList>
    </citation>
    <scope>NUCLEOTIDE SEQUENCE [LARGE SCALE GENOMIC DNA]</scope>
    <source>
        <strain evidence="3">UCRPC4</strain>
    </source>
</reference>
<dbReference type="InterPro" id="IPR036865">
    <property type="entry name" value="CRAL-TRIO_dom_sf"/>
</dbReference>
<feature type="compositionally biased region" description="Basic and acidic residues" evidence="1">
    <location>
        <begin position="367"/>
        <end position="384"/>
    </location>
</feature>
<dbReference type="InterPro" id="IPR036273">
    <property type="entry name" value="CRAL/TRIO_N_dom_sf"/>
</dbReference>
<evidence type="ECO:0000256" key="1">
    <source>
        <dbReference type="SAM" id="MobiDB-lite"/>
    </source>
</evidence>
<keyword evidence="4" id="KW-1185">Reference proteome</keyword>
<dbReference type="Gene3D" id="3.40.525.10">
    <property type="entry name" value="CRAL-TRIO lipid binding domain"/>
    <property type="match status" value="1"/>
</dbReference>
<dbReference type="InterPro" id="IPR011074">
    <property type="entry name" value="CRAL/TRIO_N_dom"/>
</dbReference>
<dbReference type="OrthoDB" id="75724at2759"/>
<dbReference type="PROSITE" id="PS50191">
    <property type="entry name" value="CRAL_TRIO"/>
    <property type="match status" value="1"/>
</dbReference>
<feature type="compositionally biased region" description="Polar residues" evidence="1">
    <location>
        <begin position="25"/>
        <end position="38"/>
    </location>
</feature>
<dbReference type="InterPro" id="IPR001251">
    <property type="entry name" value="CRAL-TRIO_dom"/>
</dbReference>
<accession>A0A0G2GC06</accession>
<gene>
    <name evidence="3" type="ORF">UCRPC4_g03839</name>
</gene>
<evidence type="ECO:0000259" key="2">
    <source>
        <dbReference type="PROSITE" id="PS50191"/>
    </source>
</evidence>